<organism evidence="2 3">
    <name type="scientific">Caulobacter vibrioides</name>
    <name type="common">Caulobacter crescentus</name>
    <dbReference type="NCBI Taxonomy" id="155892"/>
    <lineage>
        <taxon>Bacteria</taxon>
        <taxon>Pseudomonadati</taxon>
        <taxon>Pseudomonadota</taxon>
        <taxon>Alphaproteobacteria</taxon>
        <taxon>Caulobacterales</taxon>
        <taxon>Caulobacteraceae</taxon>
        <taxon>Caulobacter</taxon>
    </lineage>
</organism>
<sequence length="57" mass="5817">MAARRPLSAFWRDQSGATAVEVGVIVVLISIALIGAITVLSDGIKTAFTKSADAIGS</sequence>
<protein>
    <submittedName>
        <fullName evidence="2">Pilin</fullName>
    </submittedName>
</protein>
<dbReference type="Pfam" id="PF04964">
    <property type="entry name" value="Flp_Fap"/>
    <property type="match status" value="1"/>
</dbReference>
<reference evidence="2 3" key="1">
    <citation type="submission" date="2017-03" db="EMBL/GenBank/DDBJ databases">
        <title>Lifting the veil on microbial sulfur biogeochemistry in mining wastewaters.</title>
        <authorList>
            <person name="Kantor R.S."/>
            <person name="Colenbrander Nelson T."/>
            <person name="Marshall S."/>
            <person name="Bennett D."/>
            <person name="Apte S."/>
            <person name="Camacho D."/>
            <person name="Thomas B.C."/>
            <person name="Warren L.A."/>
            <person name="Banfield J.F."/>
        </authorList>
    </citation>
    <scope>NUCLEOTIDE SEQUENCE [LARGE SCALE GENOMIC DNA]</scope>
    <source>
        <strain evidence="2">32-67-7</strain>
    </source>
</reference>
<feature type="transmembrane region" description="Helical" evidence="1">
    <location>
        <begin position="20"/>
        <end position="40"/>
    </location>
</feature>
<proteinExistence type="predicted"/>
<dbReference type="Proteomes" id="UP000215616">
    <property type="component" value="Unassembled WGS sequence"/>
</dbReference>
<dbReference type="AlphaFoldDB" id="A0A258D593"/>
<accession>A0A258D593</accession>
<name>A0A258D593_CAUVI</name>
<dbReference type="EMBL" id="NCDQ01000164">
    <property type="protein sequence ID" value="OYX02957.1"/>
    <property type="molecule type" value="Genomic_DNA"/>
</dbReference>
<dbReference type="InterPro" id="IPR007047">
    <property type="entry name" value="Flp_Fap"/>
</dbReference>
<keyword evidence="1" id="KW-0812">Transmembrane</keyword>
<evidence type="ECO:0000313" key="2">
    <source>
        <dbReference type="EMBL" id="OYX02957.1"/>
    </source>
</evidence>
<keyword evidence="1" id="KW-0472">Membrane</keyword>
<gene>
    <name evidence="2" type="ORF">B7Z12_11080</name>
</gene>
<comment type="caution">
    <text evidence="2">The sequence shown here is derived from an EMBL/GenBank/DDBJ whole genome shotgun (WGS) entry which is preliminary data.</text>
</comment>
<evidence type="ECO:0000313" key="3">
    <source>
        <dbReference type="Proteomes" id="UP000215616"/>
    </source>
</evidence>
<evidence type="ECO:0000256" key="1">
    <source>
        <dbReference type="SAM" id="Phobius"/>
    </source>
</evidence>
<keyword evidence="1" id="KW-1133">Transmembrane helix</keyword>